<comment type="caution">
    <text evidence="1">The sequence shown here is derived from an EMBL/GenBank/DDBJ whole genome shotgun (WGS) entry which is preliminary data.</text>
</comment>
<gene>
    <name evidence="1" type="ORF">B296_00045864</name>
</gene>
<dbReference type="Proteomes" id="UP000287651">
    <property type="component" value="Unassembled WGS sequence"/>
</dbReference>
<sequence length="101" mass="11698">MTSPDHSAPAIDPDLVISHKFSEILFCYTERLVRCVKIRRLSAYFPCSCYIWKLSVELFFVSYFDWVLCDMFSTCLEVLPTFAALFPFAKGLELENVRGLQ</sequence>
<protein>
    <submittedName>
        <fullName evidence="1">Uncharacterized protein</fullName>
    </submittedName>
</protein>
<proteinExistence type="predicted"/>
<evidence type="ECO:0000313" key="1">
    <source>
        <dbReference type="EMBL" id="RRT59382.1"/>
    </source>
</evidence>
<evidence type="ECO:0000313" key="2">
    <source>
        <dbReference type="Proteomes" id="UP000287651"/>
    </source>
</evidence>
<name>A0A426Z5Y2_ENSVE</name>
<reference evidence="1 2" key="1">
    <citation type="journal article" date="2014" name="Agronomy (Basel)">
        <title>A Draft Genome Sequence for Ensete ventricosum, the Drought-Tolerant Tree Against Hunger.</title>
        <authorList>
            <person name="Harrison J."/>
            <person name="Moore K.A."/>
            <person name="Paszkiewicz K."/>
            <person name="Jones T."/>
            <person name="Grant M."/>
            <person name="Ambacheew D."/>
            <person name="Muzemil S."/>
            <person name="Studholme D.J."/>
        </authorList>
    </citation>
    <scope>NUCLEOTIDE SEQUENCE [LARGE SCALE GENOMIC DNA]</scope>
</reference>
<accession>A0A426Z5Y2</accession>
<organism evidence="1 2">
    <name type="scientific">Ensete ventricosum</name>
    <name type="common">Abyssinian banana</name>
    <name type="synonym">Musa ensete</name>
    <dbReference type="NCBI Taxonomy" id="4639"/>
    <lineage>
        <taxon>Eukaryota</taxon>
        <taxon>Viridiplantae</taxon>
        <taxon>Streptophyta</taxon>
        <taxon>Embryophyta</taxon>
        <taxon>Tracheophyta</taxon>
        <taxon>Spermatophyta</taxon>
        <taxon>Magnoliopsida</taxon>
        <taxon>Liliopsida</taxon>
        <taxon>Zingiberales</taxon>
        <taxon>Musaceae</taxon>
        <taxon>Ensete</taxon>
    </lineage>
</organism>
<dbReference type="EMBL" id="AMZH03008236">
    <property type="protein sequence ID" value="RRT59382.1"/>
    <property type="molecule type" value="Genomic_DNA"/>
</dbReference>
<dbReference type="AlphaFoldDB" id="A0A426Z5Y2"/>